<feature type="region of interest" description="Disordered" evidence="1">
    <location>
        <begin position="166"/>
        <end position="201"/>
    </location>
</feature>
<dbReference type="EMBL" id="BAABJZ010000097">
    <property type="protein sequence ID" value="GAA4896846.1"/>
    <property type="molecule type" value="Genomic_DNA"/>
</dbReference>
<feature type="region of interest" description="Disordered" evidence="1">
    <location>
        <begin position="1"/>
        <end position="26"/>
    </location>
</feature>
<accession>A0ABP9FAY3</accession>
<dbReference type="Pfam" id="PF13413">
    <property type="entry name" value="HTH_25"/>
    <property type="match status" value="1"/>
</dbReference>
<keyword evidence="5" id="KW-1185">Reference proteome</keyword>
<dbReference type="SUPFAM" id="SSF47413">
    <property type="entry name" value="lambda repressor-like DNA-binding domains"/>
    <property type="match status" value="1"/>
</dbReference>
<organism evidence="4 5">
    <name type="scientific">Ferrimonas pelagia</name>
    <dbReference type="NCBI Taxonomy" id="1177826"/>
    <lineage>
        <taxon>Bacteria</taxon>
        <taxon>Pseudomonadati</taxon>
        <taxon>Pseudomonadota</taxon>
        <taxon>Gammaproteobacteria</taxon>
        <taxon>Alteromonadales</taxon>
        <taxon>Ferrimonadaceae</taxon>
        <taxon>Ferrimonas</taxon>
    </lineage>
</organism>
<name>A0ABP9FAY3_9GAMM</name>
<protein>
    <submittedName>
        <fullName evidence="4">DUF4115 domain-containing protein</fullName>
    </submittedName>
</protein>
<dbReference type="PANTHER" id="PTHR34475:SF1">
    <property type="entry name" value="CYTOSKELETON PROTEIN RODZ"/>
    <property type="match status" value="1"/>
</dbReference>
<reference evidence="5" key="1">
    <citation type="journal article" date="2019" name="Int. J. Syst. Evol. Microbiol.">
        <title>The Global Catalogue of Microorganisms (GCM) 10K type strain sequencing project: providing services to taxonomists for standard genome sequencing and annotation.</title>
        <authorList>
            <consortium name="The Broad Institute Genomics Platform"/>
            <consortium name="The Broad Institute Genome Sequencing Center for Infectious Disease"/>
            <person name="Wu L."/>
            <person name="Ma J."/>
        </authorList>
    </citation>
    <scope>NUCLEOTIDE SEQUENCE [LARGE SCALE GENOMIC DNA]</scope>
    <source>
        <strain evidence="5">JCM 18401</strain>
    </source>
</reference>
<dbReference type="Proteomes" id="UP001499988">
    <property type="component" value="Unassembled WGS sequence"/>
</dbReference>
<keyword evidence="2" id="KW-1133">Transmembrane helix</keyword>
<dbReference type="InterPro" id="IPR010982">
    <property type="entry name" value="Lambda_DNA-bd_dom_sf"/>
</dbReference>
<dbReference type="Pfam" id="PF13464">
    <property type="entry name" value="RodZ_C"/>
    <property type="match status" value="1"/>
</dbReference>
<sequence length="305" mass="33406">MTDELENEKRLDPPGPMLKHAREQAGLSTQQVAQRLNLRHSVVVGLEQDTFEPGMSITYIRGYMRNYARLVGLDEQRLNEALDAVHQPEVTKPMQSFSGRTHREKHDSRWMMLSWLLGFGLVGVILWGLFGRTESLETPPADETQVQTPEIIDEAPVAVQLPEVEPELSQAAPESEAPLVDDASTAPLPEQDEPAVSEPKPEPIETVEMIQPEPEMAAPVAEPAVATDTLTITLNADCWMLVQDADGQVLVEGLKGLGFNEVVSGKAPFSLRLGAPEAVSLEFNGDSVDLSSFRAGRVARVTLPQ</sequence>
<comment type="caution">
    <text evidence="4">The sequence shown here is derived from an EMBL/GenBank/DDBJ whole genome shotgun (WGS) entry which is preliminary data.</text>
</comment>
<evidence type="ECO:0000313" key="5">
    <source>
        <dbReference type="Proteomes" id="UP001499988"/>
    </source>
</evidence>
<dbReference type="InterPro" id="IPR001387">
    <property type="entry name" value="Cro/C1-type_HTH"/>
</dbReference>
<evidence type="ECO:0000256" key="2">
    <source>
        <dbReference type="SAM" id="Phobius"/>
    </source>
</evidence>
<evidence type="ECO:0000256" key="1">
    <source>
        <dbReference type="SAM" id="MobiDB-lite"/>
    </source>
</evidence>
<dbReference type="PANTHER" id="PTHR34475">
    <property type="match status" value="1"/>
</dbReference>
<dbReference type="InterPro" id="IPR025194">
    <property type="entry name" value="RodZ-like_C"/>
</dbReference>
<dbReference type="Gene3D" id="1.10.260.40">
    <property type="entry name" value="lambda repressor-like DNA-binding domains"/>
    <property type="match status" value="1"/>
</dbReference>
<keyword evidence="2" id="KW-0472">Membrane</keyword>
<feature type="domain" description="Cytoskeleton protein RodZ-like C-terminal" evidence="3">
    <location>
        <begin position="231"/>
        <end position="302"/>
    </location>
</feature>
<feature type="transmembrane region" description="Helical" evidence="2">
    <location>
        <begin position="110"/>
        <end position="130"/>
    </location>
</feature>
<gene>
    <name evidence="4" type="ORF">GCM10023333_32690</name>
</gene>
<evidence type="ECO:0000313" key="4">
    <source>
        <dbReference type="EMBL" id="GAA4896846.1"/>
    </source>
</evidence>
<dbReference type="CDD" id="cd00093">
    <property type="entry name" value="HTH_XRE"/>
    <property type="match status" value="1"/>
</dbReference>
<dbReference type="RefSeq" id="WP_345336529.1">
    <property type="nucleotide sequence ID" value="NZ_BAABJZ010000097.1"/>
</dbReference>
<evidence type="ECO:0000259" key="3">
    <source>
        <dbReference type="Pfam" id="PF13464"/>
    </source>
</evidence>
<proteinExistence type="predicted"/>
<dbReference type="InterPro" id="IPR050400">
    <property type="entry name" value="Bact_Cytoskel_RodZ"/>
</dbReference>
<keyword evidence="2" id="KW-0812">Transmembrane</keyword>